<evidence type="ECO:0000313" key="2">
    <source>
        <dbReference type="EMBL" id="NCD69110.1"/>
    </source>
</evidence>
<sequence length="187" mass="21275">MLLEKLSAKERAVFILKESFSYSHEEIADILSFSREQSRKLLSRAKATLFKSSAANSRSKKAKTNEKILDNYIAAIRNRDLKTLEKLLIDEITLCADGGDHVQVVQKIASGASAVIEISLYVFHNYSFKNEITVGELNHQPALLYHSNGKITSCQIFNFDDSYRITQICSMVDPQKLKNLNNEFRLR</sequence>
<dbReference type="Pfam" id="PF08281">
    <property type="entry name" value="Sigma70_r4_2"/>
    <property type="match status" value="1"/>
</dbReference>
<dbReference type="SUPFAM" id="SSF88659">
    <property type="entry name" value="Sigma3 and sigma4 domains of RNA polymerase sigma factors"/>
    <property type="match status" value="1"/>
</dbReference>
<dbReference type="GO" id="GO:0006352">
    <property type="term" value="P:DNA-templated transcription initiation"/>
    <property type="evidence" value="ECO:0007669"/>
    <property type="project" value="InterPro"/>
</dbReference>
<dbReference type="PANTHER" id="PTHR30173">
    <property type="entry name" value="SIGMA 19 FACTOR"/>
    <property type="match status" value="1"/>
</dbReference>
<dbReference type="Gene3D" id="1.10.10.10">
    <property type="entry name" value="Winged helix-like DNA-binding domain superfamily/Winged helix DNA-binding domain"/>
    <property type="match status" value="1"/>
</dbReference>
<keyword evidence="3" id="KW-1185">Reference proteome</keyword>
<reference evidence="2" key="1">
    <citation type="submission" date="2020-01" db="EMBL/GenBank/DDBJ databases">
        <authorList>
            <person name="Seo Y.L."/>
        </authorList>
    </citation>
    <scope>NUCLEOTIDE SEQUENCE</scope>
    <source>
        <strain evidence="2">R11</strain>
    </source>
</reference>
<organism evidence="2 3">
    <name type="scientific">Mucilaginibacter agri</name>
    <dbReference type="NCBI Taxonomy" id="2695265"/>
    <lineage>
        <taxon>Bacteria</taxon>
        <taxon>Pseudomonadati</taxon>
        <taxon>Bacteroidota</taxon>
        <taxon>Sphingobacteriia</taxon>
        <taxon>Sphingobacteriales</taxon>
        <taxon>Sphingobacteriaceae</taxon>
        <taxon>Mucilaginibacter</taxon>
    </lineage>
</organism>
<dbReference type="GO" id="GO:0016987">
    <property type="term" value="F:sigma factor activity"/>
    <property type="evidence" value="ECO:0007669"/>
    <property type="project" value="InterPro"/>
</dbReference>
<evidence type="ECO:0000313" key="3">
    <source>
        <dbReference type="Proteomes" id="UP000638732"/>
    </source>
</evidence>
<comment type="caution">
    <text evidence="2">The sequence shown here is derived from an EMBL/GenBank/DDBJ whole genome shotgun (WGS) entry which is preliminary data.</text>
</comment>
<accession>A0A965ZE89</accession>
<proteinExistence type="predicted"/>
<gene>
    <name evidence="2" type="ORF">GSY63_07060</name>
</gene>
<reference evidence="2" key="2">
    <citation type="submission" date="2020-10" db="EMBL/GenBank/DDBJ databases">
        <title>Mucilaginibacter sp. nov., isolated from soil.</title>
        <authorList>
            <person name="Jeon C.O."/>
        </authorList>
    </citation>
    <scope>NUCLEOTIDE SEQUENCE</scope>
    <source>
        <strain evidence="2">R11</strain>
    </source>
</reference>
<dbReference type="EMBL" id="WWEO01000040">
    <property type="protein sequence ID" value="NCD69110.1"/>
    <property type="molecule type" value="Genomic_DNA"/>
</dbReference>
<feature type="domain" description="RNA polymerase sigma factor 70 region 4 type 2" evidence="1">
    <location>
        <begin position="2"/>
        <end position="49"/>
    </location>
</feature>
<evidence type="ECO:0000259" key="1">
    <source>
        <dbReference type="Pfam" id="PF08281"/>
    </source>
</evidence>
<dbReference type="AlphaFoldDB" id="A0A965ZE89"/>
<name>A0A965ZE89_9SPHI</name>
<dbReference type="RefSeq" id="WP_166585089.1">
    <property type="nucleotide sequence ID" value="NZ_WWEO01000040.1"/>
</dbReference>
<dbReference type="InterPro" id="IPR013324">
    <property type="entry name" value="RNA_pol_sigma_r3/r4-like"/>
</dbReference>
<dbReference type="InterPro" id="IPR036388">
    <property type="entry name" value="WH-like_DNA-bd_sf"/>
</dbReference>
<dbReference type="InterPro" id="IPR052704">
    <property type="entry name" value="ECF_Sigma-70_Domain"/>
</dbReference>
<dbReference type="Proteomes" id="UP000638732">
    <property type="component" value="Unassembled WGS sequence"/>
</dbReference>
<dbReference type="InterPro" id="IPR032710">
    <property type="entry name" value="NTF2-like_dom_sf"/>
</dbReference>
<dbReference type="SUPFAM" id="SSF54427">
    <property type="entry name" value="NTF2-like"/>
    <property type="match status" value="1"/>
</dbReference>
<dbReference type="PANTHER" id="PTHR30173:SF36">
    <property type="entry name" value="ECF RNA POLYMERASE SIGMA FACTOR SIGJ"/>
    <property type="match status" value="1"/>
</dbReference>
<dbReference type="GO" id="GO:0003677">
    <property type="term" value="F:DNA binding"/>
    <property type="evidence" value="ECO:0007669"/>
    <property type="project" value="InterPro"/>
</dbReference>
<dbReference type="Gene3D" id="3.10.450.50">
    <property type="match status" value="1"/>
</dbReference>
<dbReference type="InterPro" id="IPR013249">
    <property type="entry name" value="RNA_pol_sigma70_r4_t2"/>
</dbReference>
<protein>
    <recommendedName>
        <fullName evidence="1">RNA polymerase sigma factor 70 region 4 type 2 domain-containing protein</fullName>
    </recommendedName>
</protein>